<evidence type="ECO:0000313" key="11">
    <source>
        <dbReference type="EMBL" id="KSA01936.1"/>
    </source>
</evidence>
<feature type="topological domain" description="Lumenal" evidence="8">
    <location>
        <begin position="189"/>
        <end position="215"/>
    </location>
</feature>
<comment type="function">
    <text evidence="8">Required for the post-translational delivery of tail-anchored (TA) proteins to the endoplasmic reticulum. Together with GET1, acts as a membrane receptor for soluble GET3, which recognizes and selectively binds the transmembrane domain of TA proteins in the cytosol. The GET complex cooperates with the HDEL receptor ERD2 to mediate the ATP-dependent retrieval of resident ER proteins that contain a C-terminal H-D-E-L retention signal from the Golgi to the ER.</text>
</comment>
<keyword evidence="7 8" id="KW-0472">Membrane</keyword>
<organism evidence="11 12">
    <name type="scientific">Debaryomyces fabryi</name>
    <dbReference type="NCBI Taxonomy" id="58627"/>
    <lineage>
        <taxon>Eukaryota</taxon>
        <taxon>Fungi</taxon>
        <taxon>Dikarya</taxon>
        <taxon>Ascomycota</taxon>
        <taxon>Saccharomycotina</taxon>
        <taxon>Pichiomycetes</taxon>
        <taxon>Debaryomycetaceae</taxon>
        <taxon>Debaryomyces</taxon>
    </lineage>
</organism>
<dbReference type="InterPro" id="IPR014802">
    <property type="entry name" value="GET2"/>
</dbReference>
<evidence type="ECO:0000256" key="3">
    <source>
        <dbReference type="ARBA" id="ARBA00022824"/>
    </source>
</evidence>
<dbReference type="HAMAP" id="MF_03114">
    <property type="entry name" value="Get2"/>
    <property type="match status" value="1"/>
</dbReference>
<feature type="compositionally biased region" description="Polar residues" evidence="9">
    <location>
        <begin position="31"/>
        <end position="43"/>
    </location>
</feature>
<sequence length="302" mass="33796">MSEQSLSQDEKRRLLRERRQAKMARGKASERLNNILSQGSSVKDTTDAVSVLDSKTNSTGPSSKTAEVSPVVNSIRNPEDDPEIMDIENVTPETRVDEADIDKMLSNIFGANVGGNATDSNQDDFLANMMNMMKQGEGADGNTATAEPQEPGYQSQLNAYNIYQQKLWKFRFLIVRFTAVLANFFYHYLTIQDYSFSSSAHFYIRGLAPQSAVNSFITWFLTCEVAILASFYLITSRNNIYANASDGNLLLKGISMGAMVLPQLRAYQPLVVRLAHYWEVFSMLLGDIFLVVVLFGLISIYK</sequence>
<comment type="subunit">
    <text evidence="8">Component of the Golgi to ER traffic (GET) complex, which is composed of GET1, GET2 and GET3. Within the complex, GET1 and GET2 form a heterotetramer which is stabilized by phosphatidylinositol binding and which binds to the GET3 homodimer.</text>
</comment>
<keyword evidence="1 8" id="KW-0813">Transport</keyword>
<name>A0A0V1Q0E3_9ASCO</name>
<keyword evidence="4 8" id="KW-0931">ER-Golgi transport</keyword>
<evidence type="ECO:0000256" key="4">
    <source>
        <dbReference type="ARBA" id="ARBA00022892"/>
    </source>
</evidence>
<dbReference type="GO" id="GO:0005789">
    <property type="term" value="C:endoplasmic reticulum membrane"/>
    <property type="evidence" value="ECO:0007669"/>
    <property type="project" value="UniProtKB-SubCell"/>
</dbReference>
<feature type="compositionally biased region" description="Basic and acidic residues" evidence="9">
    <location>
        <begin position="8"/>
        <end position="20"/>
    </location>
</feature>
<dbReference type="Proteomes" id="UP000054251">
    <property type="component" value="Unassembled WGS sequence"/>
</dbReference>
<feature type="transmembrane region" description="Helical" evidence="10">
    <location>
        <begin position="247"/>
        <end position="268"/>
    </location>
</feature>
<feature type="compositionally biased region" description="Polar residues" evidence="9">
    <location>
        <begin position="53"/>
        <end position="76"/>
    </location>
</feature>
<comment type="caution">
    <text evidence="8">Lacks conserved residue(s) required for the propagation of feature annotation.</text>
</comment>
<feature type="region of interest" description="Disordered" evidence="9">
    <location>
        <begin position="1"/>
        <end position="83"/>
    </location>
</feature>
<dbReference type="PANTHER" id="PTHR28263:SF1">
    <property type="entry name" value="GOLGI TO ER TRAFFIC PROTEIN 2"/>
    <property type="match status" value="1"/>
</dbReference>
<dbReference type="EMBL" id="LMYN01000039">
    <property type="protein sequence ID" value="KSA01936.1"/>
    <property type="molecule type" value="Genomic_DNA"/>
</dbReference>
<keyword evidence="6 8" id="KW-0333">Golgi apparatus</keyword>
<feature type="transmembrane region" description="Helical" evidence="10">
    <location>
        <begin position="170"/>
        <end position="189"/>
    </location>
</feature>
<keyword evidence="3 8" id="KW-0256">Endoplasmic reticulum</keyword>
<reference evidence="11 12" key="1">
    <citation type="submission" date="2015-11" db="EMBL/GenBank/DDBJ databases">
        <title>The genome of Debaryomyces fabryi.</title>
        <authorList>
            <person name="Tafer H."/>
            <person name="Lopandic K."/>
        </authorList>
    </citation>
    <scope>NUCLEOTIDE SEQUENCE [LARGE SCALE GENOMIC DNA]</scope>
    <source>
        <strain evidence="11 12">CBS 789</strain>
    </source>
</reference>
<comment type="caution">
    <text evidence="11">The sequence shown here is derived from an EMBL/GenBank/DDBJ whole genome shotgun (WGS) entry which is preliminary data.</text>
</comment>
<gene>
    <name evidence="8" type="primary">GET2</name>
    <name evidence="11" type="ORF">AC631_02308</name>
</gene>
<dbReference type="InterPro" id="IPR028143">
    <property type="entry name" value="Get2/sif1"/>
</dbReference>
<comment type="subcellular location">
    <subcellularLocation>
        <location evidence="8">Endoplasmic reticulum membrane</location>
        <topology evidence="8">Multi-pass membrane protein</topology>
    </subcellularLocation>
    <subcellularLocation>
        <location evidence="8">Golgi apparatus membrane</location>
        <topology evidence="8">Multi-pass membrane protein</topology>
    </subcellularLocation>
</comment>
<dbReference type="Pfam" id="PF08690">
    <property type="entry name" value="GET2"/>
    <property type="match status" value="1"/>
</dbReference>
<dbReference type="RefSeq" id="XP_015468038.1">
    <property type="nucleotide sequence ID" value="XM_015611138.1"/>
</dbReference>
<evidence type="ECO:0000256" key="10">
    <source>
        <dbReference type="SAM" id="Phobius"/>
    </source>
</evidence>
<evidence type="ECO:0000256" key="1">
    <source>
        <dbReference type="ARBA" id="ARBA00022448"/>
    </source>
</evidence>
<dbReference type="PANTHER" id="PTHR28263">
    <property type="entry name" value="GOLGI TO ER TRAFFIC PROTEIN 2"/>
    <property type="match status" value="1"/>
</dbReference>
<dbReference type="AlphaFoldDB" id="A0A0V1Q0E3"/>
<evidence type="ECO:0000256" key="8">
    <source>
        <dbReference type="HAMAP-Rule" id="MF_03114"/>
    </source>
</evidence>
<dbReference type="GO" id="GO:0006890">
    <property type="term" value="P:retrograde vesicle-mediated transport, Golgi to endoplasmic reticulum"/>
    <property type="evidence" value="ECO:0007669"/>
    <property type="project" value="TreeGrafter"/>
</dbReference>
<dbReference type="OrthoDB" id="4097053at2759"/>
<evidence type="ECO:0000256" key="2">
    <source>
        <dbReference type="ARBA" id="ARBA00022692"/>
    </source>
</evidence>
<feature type="transmembrane region" description="Helical" evidence="10">
    <location>
        <begin position="216"/>
        <end position="235"/>
    </location>
</feature>
<feature type="topological domain" description="Cytoplasmic" evidence="8">
    <location>
        <begin position="1"/>
        <end position="167"/>
    </location>
</feature>
<proteinExistence type="inferred from homology"/>
<evidence type="ECO:0000256" key="9">
    <source>
        <dbReference type="SAM" id="MobiDB-lite"/>
    </source>
</evidence>
<keyword evidence="2 8" id="KW-0812">Transmembrane</keyword>
<dbReference type="GeneID" id="26839317"/>
<keyword evidence="5 8" id="KW-1133">Transmembrane helix</keyword>
<feature type="transmembrane region" description="Helical" evidence="10">
    <location>
        <begin position="280"/>
        <end position="301"/>
    </location>
</feature>
<dbReference type="GO" id="GO:0045048">
    <property type="term" value="P:protein insertion into ER membrane"/>
    <property type="evidence" value="ECO:0007669"/>
    <property type="project" value="UniProtKB-UniRule"/>
</dbReference>
<evidence type="ECO:0000256" key="5">
    <source>
        <dbReference type="ARBA" id="ARBA00022989"/>
    </source>
</evidence>
<dbReference type="GO" id="GO:0043529">
    <property type="term" value="C:GET complex"/>
    <property type="evidence" value="ECO:0007669"/>
    <property type="project" value="UniProtKB-UniRule"/>
</dbReference>
<protein>
    <recommendedName>
        <fullName evidence="8">Golgi to ER traffic protein 2</fullName>
    </recommendedName>
</protein>
<feature type="topological domain" description="Lumenal" evidence="8">
    <location>
        <begin position="301"/>
        <end position="302"/>
    </location>
</feature>
<keyword evidence="12" id="KW-1185">Reference proteome</keyword>
<evidence type="ECO:0000313" key="12">
    <source>
        <dbReference type="Proteomes" id="UP000054251"/>
    </source>
</evidence>
<dbReference type="GO" id="GO:0000139">
    <property type="term" value="C:Golgi membrane"/>
    <property type="evidence" value="ECO:0007669"/>
    <property type="project" value="UniProtKB-SubCell"/>
</dbReference>
<evidence type="ECO:0000256" key="6">
    <source>
        <dbReference type="ARBA" id="ARBA00023034"/>
    </source>
</evidence>
<comment type="similarity">
    <text evidence="8">Belongs to the GET2 family.</text>
</comment>
<evidence type="ECO:0000256" key="7">
    <source>
        <dbReference type="ARBA" id="ARBA00023136"/>
    </source>
</evidence>
<accession>A0A0V1Q0E3</accession>